<dbReference type="EMBL" id="LNYG01000013">
    <property type="protein sequence ID" value="KTD06913.1"/>
    <property type="molecule type" value="Genomic_DNA"/>
</dbReference>
<protein>
    <submittedName>
        <fullName evidence="4">Dot/Icm secretion system substrate</fullName>
    </submittedName>
</protein>
<sequence>MLSPVEAEKLVLEEKENGAILEQRKQRINEAVDVSAALNNCFFHAYALHLLSNQHVFPPNLFDLTEFDGEHIVTLKEMLSKDVVLQHELTTASTPDYLFEKTLVLGILFRSWFCAQLFHSEAGRDALFDFKGDAYNGDIRVFTFLRMASEYQDALFTPVSKTRSLFQNLQKEFPTWQHLLEESADVPEDVSRALEQLLPAEIEASIATLQADEKNPLKSVESLKNAEQILKRTINILEEVKKKLQPEHHNPLIDAINEAKKSLNCDLVIEQQSALVTVEMKYYDFPIYIANKHFFNETLLNKDLEFIQEYWHKEGYENFCKFLNLSNTKISYADVDPILTNLIHLPYAIYSERDGSFLVGNLDASMELALDFGRLDGGHYKLLTNPKTIELLQHYPSQKEHYLRNREAFLARKAPAKDLIKDTVFVEAIIPKSALDSGTPLDFLLGKLPLFLENLKQKVGQTSQKEDVGSSSASEGKEPPPPSEVLENTTQKGDSTRPLTLTEVSDQRDPLSVAVDSGETIQEPPENETPETINPQDLSNTKLQKFYQQLEQLRGKAEELRGKAEERKQKRRPFLNYKRAANDAEALYNELYKAFNEFVKSPGAKEFERFNQQSLAAIEKHQPTLERHRNEYGQLKQIIGNIVLAIAGIGIFYGVALMINRTINGRYFFFAPQTAQNVSKLENMLPEIAPENKSTF</sequence>
<evidence type="ECO:0000256" key="2">
    <source>
        <dbReference type="SAM" id="MobiDB-lite"/>
    </source>
</evidence>
<evidence type="ECO:0000313" key="4">
    <source>
        <dbReference type="EMBL" id="KTD06913.1"/>
    </source>
</evidence>
<evidence type="ECO:0000256" key="3">
    <source>
        <dbReference type="SAM" id="Phobius"/>
    </source>
</evidence>
<evidence type="ECO:0000313" key="6">
    <source>
        <dbReference type="Proteomes" id="UP000054715"/>
    </source>
</evidence>
<feature type="transmembrane region" description="Helical" evidence="3">
    <location>
        <begin position="638"/>
        <end position="659"/>
    </location>
</feature>
<dbReference type="Proteomes" id="UP000093336">
    <property type="component" value="Unassembled WGS sequence"/>
</dbReference>
<feature type="coiled-coil region" evidence="1">
    <location>
        <begin position="543"/>
        <end position="570"/>
    </location>
</feature>
<dbReference type="RefSeq" id="WP_058449137.1">
    <property type="nucleotide sequence ID" value="NZ_CAAAJF010000012.1"/>
</dbReference>
<feature type="compositionally biased region" description="Polar residues" evidence="2">
    <location>
        <begin position="460"/>
        <end position="474"/>
    </location>
</feature>
<evidence type="ECO:0000313" key="7">
    <source>
        <dbReference type="Proteomes" id="UP000093336"/>
    </source>
</evidence>
<feature type="region of interest" description="Disordered" evidence="2">
    <location>
        <begin position="460"/>
        <end position="540"/>
    </location>
</feature>
<keyword evidence="1" id="KW-0175">Coiled coil</keyword>
<evidence type="ECO:0000313" key="5">
    <source>
        <dbReference type="EMBL" id="OCH97436.1"/>
    </source>
</evidence>
<feature type="compositionally biased region" description="Polar residues" evidence="2">
    <location>
        <begin position="486"/>
        <end position="504"/>
    </location>
</feature>
<dbReference type="EMBL" id="LYOZ01000037">
    <property type="protein sequence ID" value="OCH97436.1"/>
    <property type="molecule type" value="Genomic_DNA"/>
</dbReference>
<dbReference type="OrthoDB" id="5637108at2"/>
<keyword evidence="3" id="KW-0472">Membrane</keyword>
<gene>
    <name evidence="5" type="ORF">A8135_02890</name>
    <name evidence="4" type="ORF">Ljam_1108</name>
</gene>
<keyword evidence="7" id="KW-1185">Reference proteome</keyword>
<accession>A0A0W0UGB0</accession>
<dbReference type="Proteomes" id="UP000054715">
    <property type="component" value="Unassembled WGS sequence"/>
</dbReference>
<dbReference type="PATRIC" id="fig|455.5.peg.1173"/>
<name>A0A0W0UGB0_9GAMM</name>
<dbReference type="STRING" id="455.Ljam_1108"/>
<keyword evidence="3" id="KW-0812">Transmembrane</keyword>
<comment type="caution">
    <text evidence="4">The sequence shown here is derived from an EMBL/GenBank/DDBJ whole genome shotgun (WGS) entry which is preliminary data.</text>
</comment>
<feature type="compositionally biased region" description="Low complexity" evidence="2">
    <location>
        <begin position="519"/>
        <end position="536"/>
    </location>
</feature>
<reference evidence="5 7" key="2">
    <citation type="submission" date="2016-05" db="EMBL/GenBank/DDBJ databases">
        <authorList>
            <person name="Prochazka B."/>
            <person name="Indra A."/>
            <person name="Hasenberger P."/>
            <person name="Blaschitz M."/>
            <person name="Wagner L."/>
            <person name="Wewalka G."/>
            <person name="Sorschag S."/>
            <person name="Schmid D."/>
            <person name="Ruppitsch W."/>
        </authorList>
    </citation>
    <scope>NUCLEOTIDE SEQUENCE [LARGE SCALE GENOMIC DNA]</scope>
    <source>
        <strain evidence="5 7">974010_12</strain>
    </source>
</reference>
<organism evidence="4 6">
    <name type="scientific">Legionella jamestowniensis</name>
    <dbReference type="NCBI Taxonomy" id="455"/>
    <lineage>
        <taxon>Bacteria</taxon>
        <taxon>Pseudomonadati</taxon>
        <taxon>Pseudomonadota</taxon>
        <taxon>Gammaproteobacteria</taxon>
        <taxon>Legionellales</taxon>
        <taxon>Legionellaceae</taxon>
        <taxon>Legionella</taxon>
    </lineage>
</organism>
<keyword evidence="3" id="KW-1133">Transmembrane helix</keyword>
<reference evidence="4 6" key="1">
    <citation type="submission" date="2015-11" db="EMBL/GenBank/DDBJ databases">
        <title>Genomic analysis of 38 Legionella species identifies large and diverse effector repertoires.</title>
        <authorList>
            <person name="Burstein D."/>
            <person name="Amaro F."/>
            <person name="Zusman T."/>
            <person name="Lifshitz Z."/>
            <person name="Cohen O."/>
            <person name="Gilbert J.A."/>
            <person name="Pupko T."/>
            <person name="Shuman H.A."/>
            <person name="Segal G."/>
        </authorList>
    </citation>
    <scope>NUCLEOTIDE SEQUENCE [LARGE SCALE GENOMIC DNA]</scope>
    <source>
        <strain evidence="4 6">JA-26-G1-E2</strain>
    </source>
</reference>
<evidence type="ECO:0000256" key="1">
    <source>
        <dbReference type="SAM" id="Coils"/>
    </source>
</evidence>
<dbReference type="AlphaFoldDB" id="A0A0W0UGB0"/>
<proteinExistence type="predicted"/>